<dbReference type="EMBL" id="JADBJN010000001">
    <property type="protein sequence ID" value="KAG5682606.1"/>
    <property type="molecule type" value="Genomic_DNA"/>
</dbReference>
<dbReference type="Proteomes" id="UP001107558">
    <property type="component" value="Chromosome 1"/>
</dbReference>
<keyword evidence="5" id="KW-0812">Transmembrane</keyword>
<dbReference type="SUPFAM" id="SSF52058">
    <property type="entry name" value="L domain-like"/>
    <property type="match status" value="1"/>
</dbReference>
<evidence type="ECO:0000256" key="10">
    <source>
        <dbReference type="ARBA" id="ARBA00023136"/>
    </source>
</evidence>
<gene>
    <name evidence="15" type="ORF">PVAND_011949</name>
</gene>
<keyword evidence="11" id="KW-1015">Disulfide bond</keyword>
<organism evidence="15 16">
    <name type="scientific">Polypedilum vanderplanki</name>
    <name type="common">Sleeping chironomid midge</name>
    <dbReference type="NCBI Taxonomy" id="319348"/>
    <lineage>
        <taxon>Eukaryota</taxon>
        <taxon>Metazoa</taxon>
        <taxon>Ecdysozoa</taxon>
        <taxon>Arthropoda</taxon>
        <taxon>Hexapoda</taxon>
        <taxon>Insecta</taxon>
        <taxon>Pterygota</taxon>
        <taxon>Neoptera</taxon>
        <taxon>Endopterygota</taxon>
        <taxon>Diptera</taxon>
        <taxon>Nematocera</taxon>
        <taxon>Chironomoidea</taxon>
        <taxon>Chironomidae</taxon>
        <taxon>Chironominae</taxon>
        <taxon>Polypedilum</taxon>
        <taxon>Polypedilum</taxon>
    </lineage>
</organism>
<accession>A0A9J6CLX5</accession>
<keyword evidence="6 14" id="KW-0732">Signal</keyword>
<dbReference type="GO" id="GO:0034220">
    <property type="term" value="P:monoatomic ion transmembrane transport"/>
    <property type="evidence" value="ECO:0007669"/>
    <property type="project" value="UniProtKB-KW"/>
</dbReference>
<keyword evidence="16" id="KW-1185">Reference proteome</keyword>
<dbReference type="InterPro" id="IPR032675">
    <property type="entry name" value="LRR_dom_sf"/>
</dbReference>
<dbReference type="PANTHER" id="PTHR46473">
    <property type="entry name" value="GH08155P"/>
    <property type="match status" value="1"/>
</dbReference>
<name>A0A9J6CLX5_POLVA</name>
<dbReference type="Gene3D" id="3.80.10.10">
    <property type="entry name" value="Ribonuclease Inhibitor"/>
    <property type="match status" value="1"/>
</dbReference>
<dbReference type="PANTHER" id="PTHR46473:SF10">
    <property type="entry name" value="LD45603P-RELATED"/>
    <property type="match status" value="1"/>
</dbReference>
<dbReference type="Pfam" id="PF13855">
    <property type="entry name" value="LRR_8"/>
    <property type="match status" value="1"/>
</dbReference>
<reference evidence="15" key="1">
    <citation type="submission" date="2021-03" db="EMBL/GenBank/DDBJ databases">
        <title>Chromosome level genome of the anhydrobiotic midge Polypedilum vanderplanki.</title>
        <authorList>
            <person name="Yoshida Y."/>
            <person name="Kikawada T."/>
            <person name="Gusev O."/>
        </authorList>
    </citation>
    <scope>NUCLEOTIDE SEQUENCE</scope>
    <source>
        <strain evidence="15">NIAS01</strain>
        <tissue evidence="15">Whole body or cell culture</tissue>
    </source>
</reference>
<evidence type="ECO:0000256" key="13">
    <source>
        <dbReference type="SAM" id="Coils"/>
    </source>
</evidence>
<protein>
    <submittedName>
        <fullName evidence="15">Uncharacterized protein</fullName>
    </submittedName>
</protein>
<dbReference type="SMART" id="SM00369">
    <property type="entry name" value="LRR_TYP"/>
    <property type="match status" value="2"/>
</dbReference>
<evidence type="ECO:0000256" key="1">
    <source>
        <dbReference type="ARBA" id="ARBA00004162"/>
    </source>
</evidence>
<feature type="signal peptide" evidence="14">
    <location>
        <begin position="1"/>
        <end position="19"/>
    </location>
</feature>
<keyword evidence="4" id="KW-0433">Leucine-rich repeat</keyword>
<feature type="coiled-coil region" evidence="13">
    <location>
        <begin position="218"/>
        <end position="294"/>
    </location>
</feature>
<keyword evidence="3" id="KW-1003">Cell membrane</keyword>
<keyword evidence="2" id="KW-0813">Transport</keyword>
<evidence type="ECO:0000256" key="3">
    <source>
        <dbReference type="ARBA" id="ARBA00022475"/>
    </source>
</evidence>
<dbReference type="InterPro" id="IPR001611">
    <property type="entry name" value="Leu-rich_rpt"/>
</dbReference>
<evidence type="ECO:0000256" key="14">
    <source>
        <dbReference type="SAM" id="SignalP"/>
    </source>
</evidence>
<sequence length="324" mass="37862">MNLFSCFIFCYVFILKVKAETIECNYGMGEWTGIDKSFYTCRVENPSIFSSGFRIIIDKETGQHLSEHSFNEVEGIFIYTAPSLNFFPLNINRVFPNLIAISITYSKLSQLTNEDLKPFPKLKFLNLYINEIEFLPENLFNNNPELEVISISHNKIQHIDKEAFSGLKLLRWLDLEDNICESLTKAETREEVLNLVQQIEDGECQSEKYTTINKSPIIAKQKKEIEDLKNQLKVKDQLNQNLLQRNQNKLILNQQMEEEIKELKANVQKCSTFSEKLEQIMEKIMNKLDQHEEYFASINDQIGNFTFLLPKLTEIENVTFNKNE</sequence>
<evidence type="ECO:0000256" key="5">
    <source>
        <dbReference type="ARBA" id="ARBA00022692"/>
    </source>
</evidence>
<evidence type="ECO:0000256" key="6">
    <source>
        <dbReference type="ARBA" id="ARBA00022729"/>
    </source>
</evidence>
<dbReference type="InterPro" id="IPR003591">
    <property type="entry name" value="Leu-rich_rpt_typical-subtyp"/>
</dbReference>
<comment type="caution">
    <text evidence="15">The sequence shown here is derived from an EMBL/GenBank/DDBJ whole genome shotgun (WGS) entry which is preliminary data.</text>
</comment>
<dbReference type="InterPro" id="IPR051432">
    <property type="entry name" value="KCNMA1_auxiliary"/>
</dbReference>
<keyword evidence="12" id="KW-0407">Ion channel</keyword>
<evidence type="ECO:0000256" key="7">
    <source>
        <dbReference type="ARBA" id="ARBA00022737"/>
    </source>
</evidence>
<keyword evidence="13" id="KW-0175">Coiled coil</keyword>
<keyword evidence="7" id="KW-0677">Repeat</keyword>
<evidence type="ECO:0000313" key="16">
    <source>
        <dbReference type="Proteomes" id="UP001107558"/>
    </source>
</evidence>
<feature type="chain" id="PRO_5039915458" evidence="14">
    <location>
        <begin position="20"/>
        <end position="324"/>
    </location>
</feature>
<dbReference type="AlphaFoldDB" id="A0A9J6CLX5"/>
<dbReference type="GO" id="GO:0005886">
    <property type="term" value="C:plasma membrane"/>
    <property type="evidence" value="ECO:0007669"/>
    <property type="project" value="UniProtKB-SubCell"/>
</dbReference>
<comment type="subcellular location">
    <subcellularLocation>
        <location evidence="1">Cell membrane</location>
        <topology evidence="1">Single-pass membrane protein</topology>
    </subcellularLocation>
</comment>
<dbReference type="OrthoDB" id="694479at2759"/>
<evidence type="ECO:0000313" key="15">
    <source>
        <dbReference type="EMBL" id="KAG5682606.1"/>
    </source>
</evidence>
<evidence type="ECO:0000256" key="11">
    <source>
        <dbReference type="ARBA" id="ARBA00023157"/>
    </source>
</evidence>
<keyword evidence="10" id="KW-0472">Membrane</keyword>
<keyword evidence="9" id="KW-0406">Ion transport</keyword>
<evidence type="ECO:0000256" key="12">
    <source>
        <dbReference type="ARBA" id="ARBA00023303"/>
    </source>
</evidence>
<evidence type="ECO:0000256" key="2">
    <source>
        <dbReference type="ARBA" id="ARBA00022448"/>
    </source>
</evidence>
<evidence type="ECO:0000256" key="8">
    <source>
        <dbReference type="ARBA" id="ARBA00022989"/>
    </source>
</evidence>
<evidence type="ECO:0000256" key="4">
    <source>
        <dbReference type="ARBA" id="ARBA00022614"/>
    </source>
</evidence>
<evidence type="ECO:0000256" key="9">
    <source>
        <dbReference type="ARBA" id="ARBA00023065"/>
    </source>
</evidence>
<keyword evidence="8" id="KW-1133">Transmembrane helix</keyword>
<proteinExistence type="predicted"/>